<feature type="transmembrane region" description="Helical" evidence="10">
    <location>
        <begin position="169"/>
        <end position="194"/>
    </location>
</feature>
<dbReference type="InterPro" id="IPR000355">
    <property type="entry name" value="Chemokine_rcpt"/>
</dbReference>
<feature type="transmembrane region" description="Helical" evidence="10">
    <location>
        <begin position="206"/>
        <end position="227"/>
    </location>
</feature>
<feature type="transmembrane region" description="Helical" evidence="10">
    <location>
        <begin position="137"/>
        <end position="157"/>
    </location>
</feature>
<dbReference type="Gene3D" id="1.20.1070.10">
    <property type="entry name" value="Rhodopsin 7-helix transmembrane proteins"/>
    <property type="match status" value="1"/>
</dbReference>
<keyword evidence="2" id="KW-1003">Cell membrane</keyword>
<dbReference type="PRINTS" id="PR00237">
    <property type="entry name" value="GPCRRHODOPSN"/>
</dbReference>
<evidence type="ECO:0000256" key="10">
    <source>
        <dbReference type="SAM" id="Phobius"/>
    </source>
</evidence>
<gene>
    <name evidence="12" type="ORF">F2P81_019434</name>
</gene>
<evidence type="ECO:0000313" key="13">
    <source>
        <dbReference type="Proteomes" id="UP000438429"/>
    </source>
</evidence>
<keyword evidence="6 10" id="KW-0472">Membrane</keyword>
<dbReference type="PROSITE" id="PS50262">
    <property type="entry name" value="G_PROTEIN_RECEP_F1_2"/>
    <property type="match status" value="1"/>
</dbReference>
<feature type="transmembrane region" description="Helical" evidence="10">
    <location>
        <begin position="247"/>
        <end position="268"/>
    </location>
</feature>
<reference evidence="12 13" key="1">
    <citation type="submission" date="2019-06" db="EMBL/GenBank/DDBJ databases">
        <title>Draft genomes of female and male turbot (Scophthalmus maximus).</title>
        <authorList>
            <person name="Xu H."/>
            <person name="Xu X.-W."/>
            <person name="Shao C."/>
            <person name="Chen S."/>
        </authorList>
    </citation>
    <scope>NUCLEOTIDE SEQUENCE [LARGE SCALE GENOMIC DNA]</scope>
    <source>
        <strain evidence="12">Ysfricsl-2016a</strain>
        <tissue evidence="12">Blood</tissue>
    </source>
</reference>
<dbReference type="PRINTS" id="PR00657">
    <property type="entry name" value="CCCHEMOKINER"/>
</dbReference>
<sequence>MKHQKGRVLVPRSSRKLSRVTVPPCDPDDIIPPLLCQVYIYAWLHPLFVIVAEEMKSIVEGKGVTYAVDVQQQCQRNTEEEPSSTVGFTNPQLRSPCSLFEMETTTYDYSNYSDEPSMLTTPCPREGDNSLGARLSILYYFMFLFSVCGNGLVLVIIHRFERLTTVTNILLLNLVISSLIFMSSLPFMGVYLQLSNWIFGKVMCKIVGGVYYLGFYSSVLFLTLLTFDRHLAVVYSLGSSRLRNRGYAVVSCAAVWLVSSLACIKPMILHTTFSHSLETKTYCDQYPGDFPNINVDRLRNAGFHIQLVLFLIFPLVVIVYCYIRITITVLSSRLVTKFKTVRLIFIIVLLFFLCWTPLNIVELMSDDTCEEAQRRGYALHITHNIAYIYFCFSPIFYTFVGKKFQNHFRQILVKHFPGLRRHISVSHTSRHNMSTKSTPN</sequence>
<dbReference type="AlphaFoldDB" id="A0A6A4S5Q5"/>
<dbReference type="InterPro" id="IPR000276">
    <property type="entry name" value="GPCR_Rhodpsn"/>
</dbReference>
<keyword evidence="3 9" id="KW-0812">Transmembrane</keyword>
<keyword evidence="8 9" id="KW-0807">Transducer</keyword>
<dbReference type="InterPro" id="IPR050119">
    <property type="entry name" value="CCR1-9-like"/>
</dbReference>
<evidence type="ECO:0000256" key="6">
    <source>
        <dbReference type="ARBA" id="ARBA00023136"/>
    </source>
</evidence>
<dbReference type="SUPFAM" id="SSF81321">
    <property type="entry name" value="Family A G protein-coupled receptor-like"/>
    <property type="match status" value="1"/>
</dbReference>
<protein>
    <recommendedName>
        <fullName evidence="11">G-protein coupled receptors family 1 profile domain-containing protein</fullName>
    </recommendedName>
</protein>
<evidence type="ECO:0000256" key="5">
    <source>
        <dbReference type="ARBA" id="ARBA00023040"/>
    </source>
</evidence>
<organism evidence="12 13">
    <name type="scientific">Scophthalmus maximus</name>
    <name type="common">Turbot</name>
    <name type="synonym">Psetta maxima</name>
    <dbReference type="NCBI Taxonomy" id="52904"/>
    <lineage>
        <taxon>Eukaryota</taxon>
        <taxon>Metazoa</taxon>
        <taxon>Chordata</taxon>
        <taxon>Craniata</taxon>
        <taxon>Vertebrata</taxon>
        <taxon>Euteleostomi</taxon>
        <taxon>Actinopterygii</taxon>
        <taxon>Neopterygii</taxon>
        <taxon>Teleostei</taxon>
        <taxon>Neoteleostei</taxon>
        <taxon>Acanthomorphata</taxon>
        <taxon>Carangaria</taxon>
        <taxon>Pleuronectiformes</taxon>
        <taxon>Pleuronectoidei</taxon>
        <taxon>Scophthalmidae</taxon>
        <taxon>Scophthalmus</taxon>
    </lineage>
</organism>
<evidence type="ECO:0000256" key="3">
    <source>
        <dbReference type="ARBA" id="ARBA00022692"/>
    </source>
</evidence>
<feature type="transmembrane region" description="Helical" evidence="10">
    <location>
        <begin position="303"/>
        <end position="323"/>
    </location>
</feature>
<dbReference type="GO" id="GO:0019957">
    <property type="term" value="F:C-C chemokine binding"/>
    <property type="evidence" value="ECO:0007669"/>
    <property type="project" value="TreeGrafter"/>
</dbReference>
<keyword evidence="7 9" id="KW-0675">Receptor</keyword>
<dbReference type="GO" id="GO:0007204">
    <property type="term" value="P:positive regulation of cytosolic calcium ion concentration"/>
    <property type="evidence" value="ECO:0007669"/>
    <property type="project" value="TreeGrafter"/>
</dbReference>
<evidence type="ECO:0000256" key="1">
    <source>
        <dbReference type="ARBA" id="ARBA00004651"/>
    </source>
</evidence>
<dbReference type="GO" id="GO:0060326">
    <property type="term" value="P:cell chemotaxis"/>
    <property type="evidence" value="ECO:0007669"/>
    <property type="project" value="TreeGrafter"/>
</dbReference>
<evidence type="ECO:0000256" key="4">
    <source>
        <dbReference type="ARBA" id="ARBA00022989"/>
    </source>
</evidence>
<dbReference type="Proteomes" id="UP000438429">
    <property type="component" value="Unassembled WGS sequence"/>
</dbReference>
<comment type="caution">
    <text evidence="12">The sequence shown here is derived from an EMBL/GenBank/DDBJ whole genome shotgun (WGS) entry which is preliminary data.</text>
</comment>
<proteinExistence type="inferred from homology"/>
<comment type="similarity">
    <text evidence="9">Belongs to the G-protein coupled receptor 1 family.</text>
</comment>
<dbReference type="PANTHER" id="PTHR10489:SF922">
    <property type="entry name" value="C-C CHEMOKINE RECEPTOR FAMILY-LIKE-RELATED"/>
    <property type="match status" value="1"/>
</dbReference>
<dbReference type="PANTHER" id="PTHR10489">
    <property type="entry name" value="CELL ADHESION MOLECULE"/>
    <property type="match status" value="1"/>
</dbReference>
<evidence type="ECO:0000256" key="2">
    <source>
        <dbReference type="ARBA" id="ARBA00022475"/>
    </source>
</evidence>
<dbReference type="InterPro" id="IPR017452">
    <property type="entry name" value="GPCR_Rhodpsn_7TM"/>
</dbReference>
<dbReference type="GO" id="GO:0019722">
    <property type="term" value="P:calcium-mediated signaling"/>
    <property type="evidence" value="ECO:0007669"/>
    <property type="project" value="TreeGrafter"/>
</dbReference>
<accession>A0A6A4S5Q5</accession>
<feature type="domain" description="G-protein coupled receptors family 1 profile" evidence="11">
    <location>
        <begin position="149"/>
        <end position="397"/>
    </location>
</feature>
<evidence type="ECO:0000313" key="12">
    <source>
        <dbReference type="EMBL" id="KAF0028347.1"/>
    </source>
</evidence>
<comment type="subcellular location">
    <subcellularLocation>
        <location evidence="1">Cell membrane</location>
        <topology evidence="1">Multi-pass membrane protein</topology>
    </subcellularLocation>
</comment>
<dbReference type="EMBL" id="VEVO01000017">
    <property type="protein sequence ID" value="KAF0028347.1"/>
    <property type="molecule type" value="Genomic_DNA"/>
</dbReference>
<dbReference type="GO" id="GO:0006955">
    <property type="term" value="P:immune response"/>
    <property type="evidence" value="ECO:0007669"/>
    <property type="project" value="TreeGrafter"/>
</dbReference>
<name>A0A6A4S5Q5_SCOMX</name>
<evidence type="ECO:0000256" key="9">
    <source>
        <dbReference type="RuleBase" id="RU000688"/>
    </source>
</evidence>
<dbReference type="PROSITE" id="PS00237">
    <property type="entry name" value="G_PROTEIN_RECEP_F1_1"/>
    <property type="match status" value="1"/>
</dbReference>
<evidence type="ECO:0000256" key="7">
    <source>
        <dbReference type="ARBA" id="ARBA00023170"/>
    </source>
</evidence>
<evidence type="ECO:0000259" key="11">
    <source>
        <dbReference type="PROSITE" id="PS50262"/>
    </source>
</evidence>
<dbReference type="GO" id="GO:0016493">
    <property type="term" value="F:C-C chemokine receptor activity"/>
    <property type="evidence" value="ECO:0007669"/>
    <property type="project" value="TreeGrafter"/>
</dbReference>
<dbReference type="Pfam" id="PF00001">
    <property type="entry name" value="7tm_1"/>
    <property type="match status" value="1"/>
</dbReference>
<feature type="transmembrane region" description="Helical" evidence="10">
    <location>
        <begin position="343"/>
        <end position="361"/>
    </location>
</feature>
<keyword evidence="4 10" id="KW-1133">Transmembrane helix</keyword>
<evidence type="ECO:0000256" key="8">
    <source>
        <dbReference type="ARBA" id="ARBA00023224"/>
    </source>
</evidence>
<feature type="transmembrane region" description="Helical" evidence="10">
    <location>
        <begin position="381"/>
        <end position="400"/>
    </location>
</feature>
<keyword evidence="5 9" id="KW-0297">G-protein coupled receptor</keyword>
<dbReference type="GO" id="GO:0009897">
    <property type="term" value="C:external side of plasma membrane"/>
    <property type="evidence" value="ECO:0007669"/>
    <property type="project" value="TreeGrafter"/>
</dbReference>